<gene>
    <name evidence="1" type="ORF">C7I84_24875</name>
</gene>
<reference evidence="1 2" key="1">
    <citation type="submission" date="2018-03" db="EMBL/GenBank/DDBJ databases">
        <title>The draft genome of Mesorhizobium sp. 6GN-30.</title>
        <authorList>
            <person name="Liu L."/>
            <person name="Li L."/>
            <person name="Wang T."/>
            <person name="Zhang X."/>
            <person name="Liang L."/>
        </authorList>
    </citation>
    <scope>NUCLEOTIDE SEQUENCE [LARGE SCALE GENOMIC DNA]</scope>
    <source>
        <strain evidence="1 2">6GN30</strain>
    </source>
</reference>
<sequence>MTTRTTQTVARFSSPFLLPGFAAPQPAGHYRVDQDEELIEVFSRLAWRRVGAFVHLPAIGMNGQTHQMVPVNPTDLNAALEKDQKQS</sequence>
<evidence type="ECO:0000313" key="2">
    <source>
        <dbReference type="Proteomes" id="UP000241229"/>
    </source>
</evidence>
<evidence type="ECO:0000313" key="1">
    <source>
        <dbReference type="EMBL" id="PSJ54226.1"/>
    </source>
</evidence>
<dbReference type="OrthoDB" id="8378722at2"/>
<organism evidence="1 2">
    <name type="scientific">Kumtagia ephedrae</name>
    <dbReference type="NCBI Taxonomy" id="2116701"/>
    <lineage>
        <taxon>Bacteria</taxon>
        <taxon>Pseudomonadati</taxon>
        <taxon>Pseudomonadota</taxon>
        <taxon>Alphaproteobacteria</taxon>
        <taxon>Hyphomicrobiales</taxon>
        <taxon>Phyllobacteriaceae</taxon>
        <taxon>Kumtagia</taxon>
    </lineage>
</organism>
<dbReference type="EMBL" id="PXYK01000031">
    <property type="protein sequence ID" value="PSJ54226.1"/>
    <property type="molecule type" value="Genomic_DNA"/>
</dbReference>
<dbReference type="AlphaFoldDB" id="A0A2P7RVJ4"/>
<dbReference type="Proteomes" id="UP000241229">
    <property type="component" value="Unassembled WGS sequence"/>
</dbReference>
<name>A0A2P7RVJ4_9HYPH</name>
<comment type="caution">
    <text evidence="1">The sequence shown here is derived from an EMBL/GenBank/DDBJ whole genome shotgun (WGS) entry which is preliminary data.</text>
</comment>
<proteinExistence type="predicted"/>
<keyword evidence="2" id="KW-1185">Reference proteome</keyword>
<accession>A0A2P7RVJ4</accession>
<protein>
    <submittedName>
        <fullName evidence="1">Uncharacterized protein</fullName>
    </submittedName>
</protein>
<dbReference type="RefSeq" id="WP_106774915.1">
    <property type="nucleotide sequence ID" value="NZ_PXYK01000031.1"/>
</dbReference>